<dbReference type="RefSeq" id="WP_104380255.1">
    <property type="nucleotide sequence ID" value="NZ_PSZC01000014.1"/>
</dbReference>
<organism evidence="1 2">
    <name type="scientific">Nocardia nova</name>
    <dbReference type="NCBI Taxonomy" id="37330"/>
    <lineage>
        <taxon>Bacteria</taxon>
        <taxon>Bacillati</taxon>
        <taxon>Actinomycetota</taxon>
        <taxon>Actinomycetes</taxon>
        <taxon>Mycobacteriales</taxon>
        <taxon>Nocardiaceae</taxon>
        <taxon>Nocardia</taxon>
    </lineage>
</organism>
<accession>A0A2S6AMM0</accession>
<dbReference type="Proteomes" id="UP000239874">
    <property type="component" value="Unassembled WGS sequence"/>
</dbReference>
<proteinExistence type="predicted"/>
<protein>
    <submittedName>
        <fullName evidence="1">Uncharacterized protein</fullName>
    </submittedName>
</protein>
<sequence>MAFADERSTQFDRPTADLIRRQAATAAADVVDLARMFGLSQNSLHTVASQYASTDATADGHSDF</sequence>
<gene>
    <name evidence="1" type="ORF">C5E45_20660</name>
</gene>
<dbReference type="AlphaFoldDB" id="A0A2S6AMM0"/>
<comment type="caution">
    <text evidence="1">The sequence shown here is derived from an EMBL/GenBank/DDBJ whole genome shotgun (WGS) entry which is preliminary data.</text>
</comment>
<dbReference type="EMBL" id="PSZC01000014">
    <property type="protein sequence ID" value="PPJ36459.1"/>
    <property type="molecule type" value="Genomic_DNA"/>
</dbReference>
<evidence type="ECO:0000313" key="1">
    <source>
        <dbReference type="EMBL" id="PPJ36459.1"/>
    </source>
</evidence>
<reference evidence="1 2" key="1">
    <citation type="submission" date="2018-02" db="EMBL/GenBank/DDBJ databases">
        <title>8 Nocardia nova and 1 Nocardia cyriacigeorgica strain used for evolution to TMP-SMX.</title>
        <authorList>
            <person name="Mehta H."/>
            <person name="Weng J."/>
            <person name="Shamoo Y."/>
        </authorList>
    </citation>
    <scope>NUCLEOTIDE SEQUENCE [LARGE SCALE GENOMIC DNA]</scope>
    <source>
        <strain evidence="1 2">MDA3139</strain>
    </source>
</reference>
<name>A0A2S6AMM0_9NOCA</name>
<evidence type="ECO:0000313" key="2">
    <source>
        <dbReference type="Proteomes" id="UP000239874"/>
    </source>
</evidence>